<keyword evidence="2" id="KW-0812">Transmembrane</keyword>
<keyword evidence="4" id="KW-1185">Reference proteome</keyword>
<evidence type="ECO:0000256" key="1">
    <source>
        <dbReference type="SAM" id="MobiDB-lite"/>
    </source>
</evidence>
<evidence type="ECO:0000256" key="2">
    <source>
        <dbReference type="SAM" id="Phobius"/>
    </source>
</evidence>
<accession>A0ABV3C7I6</accession>
<keyword evidence="2" id="KW-1133">Transmembrane helix</keyword>
<gene>
    <name evidence="3" type="ORF">AB0A88_11355</name>
</gene>
<organism evidence="3 4">
    <name type="scientific">Streptomyces narbonensis</name>
    <dbReference type="NCBI Taxonomy" id="67333"/>
    <lineage>
        <taxon>Bacteria</taxon>
        <taxon>Bacillati</taxon>
        <taxon>Actinomycetota</taxon>
        <taxon>Actinomycetes</taxon>
        <taxon>Kitasatosporales</taxon>
        <taxon>Streptomycetaceae</taxon>
        <taxon>Streptomyces</taxon>
    </lineage>
</organism>
<proteinExistence type="predicted"/>
<sequence length="70" mass="7462">MTLFLALVIVAIILGLIGVVADGLLFLLFIGIAVLVADLLYMALRTHSGGGRPRGDRPRLRHQSVTAPVI</sequence>
<dbReference type="EMBL" id="JBEZAE010000005">
    <property type="protein sequence ID" value="MEU7070727.1"/>
    <property type="molecule type" value="Genomic_DNA"/>
</dbReference>
<dbReference type="RefSeq" id="WP_358471717.1">
    <property type="nucleotide sequence ID" value="NZ_JBEZAE010000005.1"/>
</dbReference>
<evidence type="ECO:0000313" key="4">
    <source>
        <dbReference type="Proteomes" id="UP001551329"/>
    </source>
</evidence>
<feature type="transmembrane region" description="Helical" evidence="2">
    <location>
        <begin position="25"/>
        <end position="44"/>
    </location>
</feature>
<keyword evidence="2" id="KW-0472">Membrane</keyword>
<evidence type="ECO:0000313" key="3">
    <source>
        <dbReference type="EMBL" id="MEU7070727.1"/>
    </source>
</evidence>
<comment type="caution">
    <text evidence="3">The sequence shown here is derived from an EMBL/GenBank/DDBJ whole genome shotgun (WGS) entry which is preliminary data.</text>
</comment>
<name>A0ABV3C7I6_9ACTN</name>
<dbReference type="Proteomes" id="UP001551329">
    <property type="component" value="Unassembled WGS sequence"/>
</dbReference>
<protein>
    <submittedName>
        <fullName evidence="3">Uncharacterized protein</fullName>
    </submittedName>
</protein>
<reference evidence="3 4" key="1">
    <citation type="submission" date="2024-06" db="EMBL/GenBank/DDBJ databases">
        <title>The Natural Products Discovery Center: Release of the First 8490 Sequenced Strains for Exploring Actinobacteria Biosynthetic Diversity.</title>
        <authorList>
            <person name="Kalkreuter E."/>
            <person name="Kautsar S.A."/>
            <person name="Yang D."/>
            <person name="Bader C.D."/>
            <person name="Teijaro C.N."/>
            <person name="Fluegel L."/>
            <person name="Davis C.M."/>
            <person name="Simpson J.R."/>
            <person name="Lauterbach L."/>
            <person name="Steele A.D."/>
            <person name="Gui C."/>
            <person name="Meng S."/>
            <person name="Li G."/>
            <person name="Viehrig K."/>
            <person name="Ye F."/>
            <person name="Su P."/>
            <person name="Kiefer A.F."/>
            <person name="Nichols A."/>
            <person name="Cepeda A.J."/>
            <person name="Yan W."/>
            <person name="Fan B."/>
            <person name="Jiang Y."/>
            <person name="Adhikari A."/>
            <person name="Zheng C.-J."/>
            <person name="Schuster L."/>
            <person name="Cowan T.M."/>
            <person name="Smanski M.J."/>
            <person name="Chevrette M.G."/>
            <person name="De Carvalho L.P.S."/>
            <person name="Shen B."/>
        </authorList>
    </citation>
    <scope>NUCLEOTIDE SEQUENCE [LARGE SCALE GENOMIC DNA]</scope>
    <source>
        <strain evidence="3 4">NPDC045974</strain>
    </source>
</reference>
<feature type="region of interest" description="Disordered" evidence="1">
    <location>
        <begin position="48"/>
        <end position="70"/>
    </location>
</feature>